<dbReference type="AlphaFoldDB" id="A0A2K8NYH4"/>
<protein>
    <recommendedName>
        <fullName evidence="6">Ribosomal processing cysteine protease Prp</fullName>
    </recommendedName>
</protein>
<dbReference type="KEGG" id="esx:ESOMN_v1c04930"/>
<dbReference type="Proteomes" id="UP000232230">
    <property type="component" value="Chromosome"/>
</dbReference>
<evidence type="ECO:0000256" key="1">
    <source>
        <dbReference type="ARBA" id="ARBA00022517"/>
    </source>
</evidence>
<sequence length="104" mass="11701">MVKIVFTIKDKKYQKLEMSGHANAGDYGHDLVCAGLTAIVTGAMNNFDINYQTAIDIAVTDNYITIEVKDLKNNDLQLLMQMLKVQLETIAIQYPKNAKLKEVH</sequence>
<evidence type="ECO:0000313" key="8">
    <source>
        <dbReference type="Proteomes" id="UP000232230"/>
    </source>
</evidence>
<gene>
    <name evidence="7" type="ORF">ESOMN_v1c04930</name>
</gene>
<dbReference type="EMBL" id="CP024965">
    <property type="protein sequence ID" value="ATZ18875.1"/>
    <property type="molecule type" value="Genomic_DNA"/>
</dbReference>
<proteinExistence type="inferred from homology"/>
<keyword evidence="2" id="KW-0645">Protease</keyword>
<dbReference type="RefSeq" id="WP_024863396.1">
    <property type="nucleotide sequence ID" value="NZ_CP024965.1"/>
</dbReference>
<dbReference type="Gene3D" id="3.30.70.1490">
    <property type="entry name" value="Cysteine protease Prp"/>
    <property type="match status" value="1"/>
</dbReference>
<dbReference type="InterPro" id="IPR036764">
    <property type="entry name" value="Peptidase_Prp_sf"/>
</dbReference>
<comment type="similarity">
    <text evidence="5">Belongs to the Prp family.</text>
</comment>
<keyword evidence="8" id="KW-1185">Reference proteome</keyword>
<dbReference type="GO" id="GO:0008234">
    <property type="term" value="F:cysteine-type peptidase activity"/>
    <property type="evidence" value="ECO:0007669"/>
    <property type="project" value="UniProtKB-KW"/>
</dbReference>
<dbReference type="Pfam" id="PF04327">
    <property type="entry name" value="Peptidase_Prp"/>
    <property type="match status" value="1"/>
</dbReference>
<organism evidence="7 8">
    <name type="scientific">Williamsoniiplasma somnilux</name>
    <dbReference type="NCBI Taxonomy" id="215578"/>
    <lineage>
        <taxon>Bacteria</taxon>
        <taxon>Bacillati</taxon>
        <taxon>Mycoplasmatota</taxon>
        <taxon>Mollicutes</taxon>
        <taxon>Entomoplasmatales</taxon>
        <taxon>Williamsoniiplasma</taxon>
    </lineage>
</organism>
<dbReference type="GO" id="GO:0006508">
    <property type="term" value="P:proteolysis"/>
    <property type="evidence" value="ECO:0007669"/>
    <property type="project" value="UniProtKB-KW"/>
</dbReference>
<dbReference type="PANTHER" id="PTHR39178">
    <property type="entry name" value="HYPOTHETICAL RIBOSOME-ASSOCIATED PROTEIN"/>
    <property type="match status" value="1"/>
</dbReference>
<keyword evidence="1" id="KW-0690">Ribosome biogenesis</keyword>
<dbReference type="SUPFAM" id="SSF118010">
    <property type="entry name" value="TM1457-like"/>
    <property type="match status" value="1"/>
</dbReference>
<keyword evidence="3" id="KW-0378">Hydrolase</keyword>
<name>A0A2K8NYH4_9MOLU</name>
<evidence type="ECO:0000256" key="6">
    <source>
        <dbReference type="ARBA" id="ARBA00044538"/>
    </source>
</evidence>
<evidence type="ECO:0000256" key="5">
    <source>
        <dbReference type="ARBA" id="ARBA00044503"/>
    </source>
</evidence>
<dbReference type="GO" id="GO:0042254">
    <property type="term" value="P:ribosome biogenesis"/>
    <property type="evidence" value="ECO:0007669"/>
    <property type="project" value="UniProtKB-KW"/>
</dbReference>
<accession>A0A2K8NYH4</accession>
<dbReference type="CDD" id="cd16332">
    <property type="entry name" value="Prp-like"/>
    <property type="match status" value="1"/>
</dbReference>
<evidence type="ECO:0000256" key="4">
    <source>
        <dbReference type="ARBA" id="ARBA00022807"/>
    </source>
</evidence>
<reference evidence="7 8" key="1">
    <citation type="submission" date="2017-11" db="EMBL/GenBank/DDBJ databases">
        <title>Genome sequence of Entomoplasma somnilux PYAN-1 (ATCC 49194).</title>
        <authorList>
            <person name="Lo W.-S."/>
            <person name="Gasparich G.E."/>
            <person name="Kuo C.-H."/>
        </authorList>
    </citation>
    <scope>NUCLEOTIDE SEQUENCE [LARGE SCALE GENOMIC DNA]</scope>
    <source>
        <strain evidence="7 8">PYAN-1</strain>
    </source>
</reference>
<dbReference type="InterPro" id="IPR007422">
    <property type="entry name" value="Peptidase_Prp"/>
</dbReference>
<evidence type="ECO:0000256" key="2">
    <source>
        <dbReference type="ARBA" id="ARBA00022670"/>
    </source>
</evidence>
<evidence type="ECO:0000256" key="3">
    <source>
        <dbReference type="ARBA" id="ARBA00022801"/>
    </source>
</evidence>
<evidence type="ECO:0000313" key="7">
    <source>
        <dbReference type="EMBL" id="ATZ18875.1"/>
    </source>
</evidence>
<dbReference type="PANTHER" id="PTHR39178:SF1">
    <property type="entry name" value="RIBOSOMAL-PROCESSING CYSTEINE PROTEASE PRP"/>
    <property type="match status" value="1"/>
</dbReference>
<keyword evidence="4" id="KW-0788">Thiol protease</keyword>